<name>A0A0K2TZP0_LEPSM</name>
<accession>A0A0K2TZP0</accession>
<organism evidence="1">
    <name type="scientific">Lepeophtheirus salmonis</name>
    <name type="common">Salmon louse</name>
    <name type="synonym">Caligus salmonis</name>
    <dbReference type="NCBI Taxonomy" id="72036"/>
    <lineage>
        <taxon>Eukaryota</taxon>
        <taxon>Metazoa</taxon>
        <taxon>Ecdysozoa</taxon>
        <taxon>Arthropoda</taxon>
        <taxon>Crustacea</taxon>
        <taxon>Multicrustacea</taxon>
        <taxon>Hexanauplia</taxon>
        <taxon>Copepoda</taxon>
        <taxon>Siphonostomatoida</taxon>
        <taxon>Caligidae</taxon>
        <taxon>Lepeophtheirus</taxon>
    </lineage>
</organism>
<evidence type="ECO:0000313" key="1">
    <source>
        <dbReference type="EMBL" id="CDW31479.1"/>
    </source>
</evidence>
<sequence length="67" mass="7896">MIQQIWLSEGCRHPVLFFQIYGKMGLLACIYQNNIIKGMQSSCQKNPKYQNYLLKTNTTYCFMRVPV</sequence>
<protein>
    <submittedName>
        <fullName evidence="1">Uncharacterized protein</fullName>
    </submittedName>
</protein>
<dbReference type="EMBL" id="HACA01014118">
    <property type="protein sequence ID" value="CDW31479.1"/>
    <property type="molecule type" value="Transcribed_RNA"/>
</dbReference>
<dbReference type="AlphaFoldDB" id="A0A0K2TZP0"/>
<reference evidence="1" key="1">
    <citation type="submission" date="2014-05" db="EMBL/GenBank/DDBJ databases">
        <authorList>
            <person name="Chronopoulou M."/>
        </authorList>
    </citation>
    <scope>NUCLEOTIDE SEQUENCE</scope>
    <source>
        <tissue evidence="1">Whole organism</tissue>
    </source>
</reference>
<proteinExistence type="predicted"/>